<keyword evidence="1" id="KW-0812">Transmembrane</keyword>
<reference evidence="2 3" key="1">
    <citation type="journal article" date="2014" name="Nature">
        <title>The genome of the recently domesticated crop plant sugar beet (Beta vulgaris).</title>
        <authorList>
            <person name="Dohm J.C."/>
            <person name="Minoche A.E."/>
            <person name="Holtgrawe D."/>
            <person name="Capella-Gutierrez S."/>
            <person name="Zakrzewski F."/>
            <person name="Tafer H."/>
            <person name="Rupp O."/>
            <person name="Sorensen T.R."/>
            <person name="Stracke R."/>
            <person name="Reinhardt R."/>
            <person name="Goesmann A."/>
            <person name="Kraft T."/>
            <person name="Schulz B."/>
            <person name="Stadler P.F."/>
            <person name="Schmidt T."/>
            <person name="Gabaldon T."/>
            <person name="Lehrach H."/>
            <person name="Weisshaar B."/>
            <person name="Himmelbauer H."/>
        </authorList>
    </citation>
    <scope>NUCLEOTIDE SEQUENCE [LARGE SCALE GENOMIC DNA]</scope>
    <source>
        <tissue evidence="2">Taproot</tissue>
    </source>
</reference>
<protein>
    <submittedName>
        <fullName evidence="2">Uncharacterized protein</fullName>
    </submittedName>
</protein>
<name>A0A0J7YMF1_BETVV</name>
<dbReference type="Gramene" id="KMS64797">
    <property type="protein sequence ID" value="KMS64797"/>
    <property type="gene ID" value="BVRB_042560"/>
</dbReference>
<keyword evidence="1" id="KW-0472">Membrane</keyword>
<feature type="transmembrane region" description="Helical" evidence="1">
    <location>
        <begin position="54"/>
        <end position="74"/>
    </location>
</feature>
<accession>A0A0J7YMF1</accession>
<gene>
    <name evidence="2" type="ORF">BVRB_042560</name>
</gene>
<keyword evidence="3" id="KW-1185">Reference proteome</keyword>
<sequence length="93" mass="9956">MTCDNGTASVSITDSNLSVECPWNNYKYTLCSEGVTAELLVVSGQTPVSSTFRYVGNFAVLGAVGIGLFSAWRFNKRGGFTGIKLIKIARSNP</sequence>
<dbReference type="EMBL" id="KQ122192">
    <property type="protein sequence ID" value="KMS64797.1"/>
    <property type="molecule type" value="Genomic_DNA"/>
</dbReference>
<organism evidence="2 3">
    <name type="scientific">Beta vulgaris subsp. vulgaris</name>
    <name type="common">Beet</name>
    <dbReference type="NCBI Taxonomy" id="3555"/>
    <lineage>
        <taxon>Eukaryota</taxon>
        <taxon>Viridiplantae</taxon>
        <taxon>Streptophyta</taxon>
        <taxon>Embryophyta</taxon>
        <taxon>Tracheophyta</taxon>
        <taxon>Spermatophyta</taxon>
        <taxon>Magnoliopsida</taxon>
        <taxon>eudicotyledons</taxon>
        <taxon>Gunneridae</taxon>
        <taxon>Pentapetalae</taxon>
        <taxon>Caryophyllales</taxon>
        <taxon>Chenopodiaceae</taxon>
        <taxon>Betoideae</taxon>
        <taxon>Beta</taxon>
    </lineage>
</organism>
<dbReference type="AlphaFoldDB" id="A0A0J7YMF1"/>
<dbReference type="Proteomes" id="UP000035740">
    <property type="component" value="Unassembled WGS sequence"/>
</dbReference>
<keyword evidence="1" id="KW-1133">Transmembrane helix</keyword>
<evidence type="ECO:0000313" key="2">
    <source>
        <dbReference type="EMBL" id="KMS64797.1"/>
    </source>
</evidence>
<evidence type="ECO:0000313" key="3">
    <source>
        <dbReference type="Proteomes" id="UP000035740"/>
    </source>
</evidence>
<evidence type="ECO:0000256" key="1">
    <source>
        <dbReference type="SAM" id="Phobius"/>
    </source>
</evidence>
<proteinExistence type="predicted"/>